<dbReference type="AlphaFoldDB" id="A0A1H4U1G2"/>
<feature type="transmembrane region" description="Helical" evidence="2">
    <location>
        <begin position="106"/>
        <end position="125"/>
    </location>
</feature>
<dbReference type="InterPro" id="IPR013099">
    <property type="entry name" value="K_chnl_dom"/>
</dbReference>
<feature type="domain" description="RCK N-terminal" evidence="3">
    <location>
        <begin position="106"/>
        <end position="220"/>
    </location>
</feature>
<dbReference type="GO" id="GO:0006813">
    <property type="term" value="P:potassium ion transport"/>
    <property type="evidence" value="ECO:0007669"/>
    <property type="project" value="InterPro"/>
</dbReference>
<evidence type="ECO:0000259" key="4">
    <source>
        <dbReference type="PROSITE" id="PS51202"/>
    </source>
</evidence>
<reference evidence="6" key="1">
    <citation type="submission" date="2016-10" db="EMBL/GenBank/DDBJ databases">
        <authorList>
            <person name="Varghese N."/>
        </authorList>
    </citation>
    <scope>NUCLEOTIDE SEQUENCE [LARGE SCALE GENOMIC DNA]</scope>
    <source>
        <strain evidence="6">DSM 44719</strain>
    </source>
</reference>
<dbReference type="Pfam" id="PF02080">
    <property type="entry name" value="TrkA_C"/>
    <property type="match status" value="1"/>
</dbReference>
<dbReference type="SUPFAM" id="SSF116726">
    <property type="entry name" value="TrkA C-terminal domain-like"/>
    <property type="match status" value="1"/>
</dbReference>
<dbReference type="PANTHER" id="PTHR43833">
    <property type="entry name" value="POTASSIUM CHANNEL PROTEIN 2-RELATED-RELATED"/>
    <property type="match status" value="1"/>
</dbReference>
<proteinExistence type="predicted"/>
<keyword evidence="5" id="KW-0407">Ion channel</keyword>
<keyword evidence="5" id="KW-0813">Transport</keyword>
<protein>
    <submittedName>
        <fullName evidence="5">Voltage-gated potassium channel</fullName>
    </submittedName>
</protein>
<keyword evidence="2" id="KW-1133">Transmembrane helix</keyword>
<dbReference type="PROSITE" id="PS51202">
    <property type="entry name" value="RCK_C"/>
    <property type="match status" value="1"/>
</dbReference>
<organism evidence="5 6">
    <name type="scientific">Rhodococcus jostii</name>
    <dbReference type="NCBI Taxonomy" id="132919"/>
    <lineage>
        <taxon>Bacteria</taxon>
        <taxon>Bacillati</taxon>
        <taxon>Actinomycetota</taxon>
        <taxon>Actinomycetes</taxon>
        <taxon>Mycobacteriales</taxon>
        <taxon>Nocardiaceae</taxon>
        <taxon>Rhodococcus</taxon>
    </lineage>
</organism>
<evidence type="ECO:0000313" key="6">
    <source>
        <dbReference type="Proteomes" id="UP000183407"/>
    </source>
</evidence>
<keyword evidence="2" id="KW-0812">Transmembrane</keyword>
<dbReference type="InterPro" id="IPR006037">
    <property type="entry name" value="RCK_C"/>
</dbReference>
<dbReference type="Proteomes" id="UP000183407">
    <property type="component" value="Unassembled WGS sequence"/>
</dbReference>
<keyword evidence="5" id="KW-0406">Ion transport</keyword>
<keyword evidence="2" id="KW-0472">Membrane</keyword>
<dbReference type="GO" id="GO:0005886">
    <property type="term" value="C:plasma membrane"/>
    <property type="evidence" value="ECO:0007669"/>
    <property type="project" value="UniProtKB-SubCell"/>
</dbReference>
<dbReference type="InterPro" id="IPR036721">
    <property type="entry name" value="RCK_C_sf"/>
</dbReference>
<dbReference type="Pfam" id="PF07885">
    <property type="entry name" value="Ion_trans_2"/>
    <property type="match status" value="1"/>
</dbReference>
<accession>A0A1H4U1G2</accession>
<sequence>MSPLRRIGRALLAFALVVVIGTVGYVILGFGLLDALYQTVTTITTVGFREVHALTGVGQMFTIILILAGVGTALYMFGVLLEALIEGHLRHLMERRRMDRRISRMTGHIIICGWGRVGTASAQYLTSLGREIVVIDRDPERLREVAHPTVIGDVTDDRTLEAAGIEHAHALISALDTDADNVYVTLSSRALRPDLVIIARARNEGSMSKLVRAGANRVVNPQLIGGRRMGSFALQPHVAEFFDVVMHDESLDYRMEEITVAPTSRWVGCTLAQMRLQETSGALLLALRVTSGQFVANPAPTLTLESGTILIALGTPDELEAVRHHVNQ</sequence>
<dbReference type="SUPFAM" id="SSF51735">
    <property type="entry name" value="NAD(P)-binding Rossmann-fold domains"/>
    <property type="match status" value="1"/>
</dbReference>
<feature type="domain" description="RCK C-terminal" evidence="4">
    <location>
        <begin position="243"/>
        <end position="328"/>
    </location>
</feature>
<dbReference type="Gene3D" id="3.30.70.1450">
    <property type="entry name" value="Regulator of K+ conductance, C-terminal domain"/>
    <property type="match status" value="1"/>
</dbReference>
<dbReference type="PROSITE" id="PS51201">
    <property type="entry name" value="RCK_N"/>
    <property type="match status" value="1"/>
</dbReference>
<evidence type="ECO:0000256" key="2">
    <source>
        <dbReference type="SAM" id="Phobius"/>
    </source>
</evidence>
<dbReference type="GO" id="GO:0008324">
    <property type="term" value="F:monoatomic cation transmembrane transporter activity"/>
    <property type="evidence" value="ECO:0007669"/>
    <property type="project" value="InterPro"/>
</dbReference>
<dbReference type="SUPFAM" id="SSF81324">
    <property type="entry name" value="Voltage-gated potassium channels"/>
    <property type="match status" value="1"/>
</dbReference>
<dbReference type="Gene3D" id="3.40.50.720">
    <property type="entry name" value="NAD(P)-binding Rossmann-like Domain"/>
    <property type="match status" value="1"/>
</dbReference>
<dbReference type="InterPro" id="IPR036291">
    <property type="entry name" value="NAD(P)-bd_dom_sf"/>
</dbReference>
<comment type="subcellular location">
    <subcellularLocation>
        <location evidence="1">Cell membrane</location>
        <topology evidence="1">Multi-pass membrane protein</topology>
    </subcellularLocation>
</comment>
<evidence type="ECO:0000313" key="5">
    <source>
        <dbReference type="EMBL" id="SEC62576.1"/>
    </source>
</evidence>
<dbReference type="PANTHER" id="PTHR43833:SF9">
    <property type="entry name" value="POTASSIUM CHANNEL PROTEIN YUGO-RELATED"/>
    <property type="match status" value="1"/>
</dbReference>
<dbReference type="Pfam" id="PF02254">
    <property type="entry name" value="TrkA_N"/>
    <property type="match status" value="1"/>
</dbReference>
<evidence type="ECO:0000256" key="1">
    <source>
        <dbReference type="ARBA" id="ARBA00004651"/>
    </source>
</evidence>
<feature type="transmembrane region" description="Helical" evidence="2">
    <location>
        <begin position="57"/>
        <end position="85"/>
    </location>
</feature>
<dbReference type="EMBL" id="FNTL01000004">
    <property type="protein sequence ID" value="SEC62576.1"/>
    <property type="molecule type" value="Genomic_DNA"/>
</dbReference>
<dbReference type="InterPro" id="IPR050721">
    <property type="entry name" value="Trk_Ktr_HKT_K-transport"/>
</dbReference>
<dbReference type="InterPro" id="IPR003148">
    <property type="entry name" value="RCK_N"/>
</dbReference>
<name>A0A1H4U1G2_RHOJO</name>
<gene>
    <name evidence="5" type="ORF">SAMN04490220_2141</name>
</gene>
<feature type="transmembrane region" description="Helical" evidence="2">
    <location>
        <begin position="12"/>
        <end position="37"/>
    </location>
</feature>
<evidence type="ECO:0000259" key="3">
    <source>
        <dbReference type="PROSITE" id="PS51201"/>
    </source>
</evidence>
<dbReference type="Gene3D" id="1.10.287.70">
    <property type="match status" value="1"/>
</dbReference>